<dbReference type="InterPro" id="IPR019734">
    <property type="entry name" value="TPR_rpt"/>
</dbReference>
<dbReference type="PROSITE" id="PS50005">
    <property type="entry name" value="TPR"/>
    <property type="match status" value="1"/>
</dbReference>
<dbReference type="Pfam" id="PF08238">
    <property type="entry name" value="Sel1"/>
    <property type="match status" value="18"/>
</dbReference>
<dbReference type="EMBL" id="JAPFFF010000007">
    <property type="protein sequence ID" value="KAK8885428.1"/>
    <property type="molecule type" value="Genomic_DNA"/>
</dbReference>
<comment type="similarity">
    <text evidence="1">Belongs to the sel-1 family.</text>
</comment>
<dbReference type="InterPro" id="IPR011990">
    <property type="entry name" value="TPR-like_helical_dom_sf"/>
</dbReference>
<keyword evidence="4" id="KW-1185">Reference proteome</keyword>
<accession>A0ABR2K2W5</accession>
<reference evidence="3 4" key="1">
    <citation type="submission" date="2024-04" db="EMBL/GenBank/DDBJ databases">
        <title>Tritrichomonas musculus Genome.</title>
        <authorList>
            <person name="Alves-Ferreira E."/>
            <person name="Grigg M."/>
            <person name="Lorenzi H."/>
            <person name="Galac M."/>
        </authorList>
    </citation>
    <scope>NUCLEOTIDE SEQUENCE [LARGE SCALE GENOMIC DNA]</scope>
    <source>
        <strain evidence="3 4">EAF2021</strain>
    </source>
</reference>
<dbReference type="SMART" id="SM00671">
    <property type="entry name" value="SEL1"/>
    <property type="match status" value="21"/>
</dbReference>
<evidence type="ECO:0000256" key="2">
    <source>
        <dbReference type="PROSITE-ProRule" id="PRU00339"/>
    </source>
</evidence>
<dbReference type="Proteomes" id="UP001470230">
    <property type="component" value="Unassembled WGS sequence"/>
</dbReference>
<dbReference type="InterPro" id="IPR050767">
    <property type="entry name" value="Sel1_AlgK"/>
</dbReference>
<organism evidence="3 4">
    <name type="scientific">Tritrichomonas musculus</name>
    <dbReference type="NCBI Taxonomy" id="1915356"/>
    <lineage>
        <taxon>Eukaryota</taxon>
        <taxon>Metamonada</taxon>
        <taxon>Parabasalia</taxon>
        <taxon>Tritrichomonadida</taxon>
        <taxon>Tritrichomonadidae</taxon>
        <taxon>Tritrichomonas</taxon>
    </lineage>
</organism>
<proteinExistence type="inferred from homology"/>
<gene>
    <name evidence="3" type="ORF">M9Y10_040876</name>
</gene>
<sequence length="1579" mass="182971">MSRFTQEIIKHIPKFSGNHLFPEDFKFSSTFQNLIFFNLRNPIYFPKTLQSISNINFSDDFLFSFIPYNNEEKYFVFTSQNYFILIELSIFSKVYDSISEIFIKRKELSFIPLENANEIQLKSLLPDVQFKFTMINNEQKKMINSLYDKLFPSSEIANYPLLSKKILEVFSALIILSDSNLNVNSIQNALNGDMEFIFGQFYEAYKTNGDNKKEIDAALKHYLKSSEKNNTNSEVQIGLIYEKLGNTQEAVKWYTKAHNKNNPEGQYRLGLILLPDSNITDKEVIDYLVKSAENGNNVNSQMLLGELFNSKKPMSQRKIERNLAKSFKYFLMASANGNKEAYKKAQMLYKEDKDEVIYDTSTEIKFLTLCADNNSVEEQYKLGCIYEDDSITKRDINKAIYYLEKASDQNHAKSQIELALLLKKILKDKTKYDIKSIPALKLYNDDQSLKKKILGLLSLASRDNQEGQFNLGMTYLEDNDTFQAEYYFCLAAESDHAPSQYQVGVLFMKSDSGKRKVLNRAINYLTKASQNGFIDAYVKLGDIYSAEKSVYFDINKAIAAYEKGSKAGSAEAQTKLGKLYENDKSPMYNMEKAIKYYRLACENGNPTGLSELGRFYYNGVSGYLQQNYNLAYEHLIKSANMGDKYAQYYVGLMKYFGHGCIIDIPESIEWFTIASKNDDNLFTEPMLKLGLLYLNELKPSAHKSVSQYDFDYGAQFKDINKGVNWLHIASKKGNVEASNKLGKMYRKGLNVKKDINKSIEYYSDAGDRNDQKALYHLGLIYYEGKATTTLDDIDKAVEFLERIAKTGHIKARIKLAEIYTRPFPKVTSNENIASDKVATSNKYDLNSTNIYRSKYYTKENIAEALKTLAQFSDVFTNAKAILGELYYKGIQVKPNVNLAIKLLTEASQNGHAESMLFLGRIYYKGGNVVKDKNKAIDYLKQSANKQNVKAENKLGKIYFLDGDYSESIYWFTQASKHGYDAAQYNLGLFYLENRGTRFPKRASDAIQSLEIAATQNYLPALLKLGDYYYKGNYHNDDHFYYNIKKSLPNIENLKIAINYYKRAADLKSIKAMVKLGEIYERAYDYKLMFSKKESKKIAISYYEKAYSLGYDFYLKNHRSISKEEKNMLYKDRDYAFPAVKLALFQRNGEDVSCFDVNKALQILLEASRNDNVAAMNFFAKLWLYSDYSRSKNKDEAAKNREKAIDLFKKASKLGSKKAMIHLALYYFDQREYQLSFDYFNEVLVLNQKQHQNPKSYFDVDFEYDLVDNDYDLYAAFFCQLFVIICNDLSVNVRNCVINFVNHDELVKRENDNDIDSSFYEGLIDFNDFENDLYRLQYYNDNLFGLDDSILYKSFMRDTLCINNDFQKFFSKLSEIIDIFRHDSEFFNNHNDVINSLTKISYQKGNPKTALECAILLDDNVQNGNNSSYDYFTQLYKINLNVVLSSDVTTKNSEFARSLYNFILNNFPATSLPKIRQITSVNLSNYLTPPERYLLIVPFAHNGYKFVIDKILEDYSSFTNIFNKKVPKFKIRNDSDDECDDFEYQYEFNSIDFNIPADRKKVQFTPNKLKINIIENMKHF</sequence>
<keyword evidence="2" id="KW-0802">TPR repeat</keyword>
<dbReference type="PANTHER" id="PTHR11102:SF160">
    <property type="entry name" value="ERAD-ASSOCIATED E3 UBIQUITIN-PROTEIN LIGASE COMPONENT HRD3"/>
    <property type="match status" value="1"/>
</dbReference>
<dbReference type="SMART" id="SM00028">
    <property type="entry name" value="TPR"/>
    <property type="match status" value="3"/>
</dbReference>
<protein>
    <submittedName>
        <fullName evidence="3">Uncharacterized protein</fullName>
    </submittedName>
</protein>
<evidence type="ECO:0000313" key="4">
    <source>
        <dbReference type="Proteomes" id="UP001470230"/>
    </source>
</evidence>
<evidence type="ECO:0000256" key="1">
    <source>
        <dbReference type="ARBA" id="ARBA00038101"/>
    </source>
</evidence>
<evidence type="ECO:0000313" key="3">
    <source>
        <dbReference type="EMBL" id="KAK8885428.1"/>
    </source>
</evidence>
<comment type="caution">
    <text evidence="3">The sequence shown here is derived from an EMBL/GenBank/DDBJ whole genome shotgun (WGS) entry which is preliminary data.</text>
</comment>
<dbReference type="InterPro" id="IPR006597">
    <property type="entry name" value="Sel1-like"/>
</dbReference>
<dbReference type="SUPFAM" id="SSF81901">
    <property type="entry name" value="HCP-like"/>
    <property type="match status" value="6"/>
</dbReference>
<dbReference type="Gene3D" id="1.25.40.10">
    <property type="entry name" value="Tetratricopeptide repeat domain"/>
    <property type="match status" value="6"/>
</dbReference>
<name>A0ABR2K2W5_9EUKA</name>
<dbReference type="PANTHER" id="PTHR11102">
    <property type="entry name" value="SEL-1-LIKE PROTEIN"/>
    <property type="match status" value="1"/>
</dbReference>
<feature type="repeat" description="TPR" evidence="2">
    <location>
        <begin position="1216"/>
        <end position="1249"/>
    </location>
</feature>